<keyword evidence="1" id="KW-1133">Transmembrane helix</keyword>
<name>A0A5N7BLX6_9EURO</name>
<dbReference type="Proteomes" id="UP000326198">
    <property type="component" value="Unassembled WGS sequence"/>
</dbReference>
<evidence type="ECO:0000256" key="1">
    <source>
        <dbReference type="SAM" id="Phobius"/>
    </source>
</evidence>
<feature type="transmembrane region" description="Helical" evidence="1">
    <location>
        <begin position="12"/>
        <end position="31"/>
    </location>
</feature>
<keyword evidence="3" id="KW-1185">Reference proteome</keyword>
<evidence type="ECO:0000313" key="2">
    <source>
        <dbReference type="EMBL" id="KAE8382728.1"/>
    </source>
</evidence>
<organism evidence="2 3">
    <name type="scientific">Aspergillus bertholletiae</name>
    <dbReference type="NCBI Taxonomy" id="1226010"/>
    <lineage>
        <taxon>Eukaryota</taxon>
        <taxon>Fungi</taxon>
        <taxon>Dikarya</taxon>
        <taxon>Ascomycota</taxon>
        <taxon>Pezizomycotina</taxon>
        <taxon>Eurotiomycetes</taxon>
        <taxon>Eurotiomycetidae</taxon>
        <taxon>Eurotiales</taxon>
        <taxon>Aspergillaceae</taxon>
        <taxon>Aspergillus</taxon>
        <taxon>Aspergillus subgen. Circumdati</taxon>
    </lineage>
</organism>
<accession>A0A5N7BLX6</accession>
<keyword evidence="1" id="KW-0472">Membrane</keyword>
<dbReference type="AlphaFoldDB" id="A0A5N7BLX6"/>
<gene>
    <name evidence="2" type="ORF">BDV26DRAFT_253056</name>
</gene>
<sequence>MIKSTSVFYNITYYTMLSVEAIIAIVTLLVTCPPSVLMVWRCVRGPQSNASSDIELGVRSTLPPPFPPHYQYNTLILQLPPGNR</sequence>
<reference evidence="2 3" key="1">
    <citation type="submission" date="2019-04" db="EMBL/GenBank/DDBJ databases">
        <title>Friends and foes A comparative genomics studyof 23 Aspergillus species from section Flavi.</title>
        <authorList>
            <consortium name="DOE Joint Genome Institute"/>
            <person name="Kjaerbolling I."/>
            <person name="Vesth T."/>
            <person name="Frisvad J.C."/>
            <person name="Nybo J.L."/>
            <person name="Theobald S."/>
            <person name="Kildgaard S."/>
            <person name="Isbrandt T."/>
            <person name="Kuo A."/>
            <person name="Sato A."/>
            <person name="Lyhne E.K."/>
            <person name="Kogle M.E."/>
            <person name="Wiebenga A."/>
            <person name="Kun R.S."/>
            <person name="Lubbers R.J."/>
            <person name="Makela M.R."/>
            <person name="Barry K."/>
            <person name="Chovatia M."/>
            <person name="Clum A."/>
            <person name="Daum C."/>
            <person name="Haridas S."/>
            <person name="He G."/>
            <person name="LaButti K."/>
            <person name="Lipzen A."/>
            <person name="Mondo S."/>
            <person name="Riley R."/>
            <person name="Salamov A."/>
            <person name="Simmons B.A."/>
            <person name="Magnuson J.K."/>
            <person name="Henrissat B."/>
            <person name="Mortensen U.H."/>
            <person name="Larsen T.O."/>
            <person name="Devries R.P."/>
            <person name="Grigoriev I.V."/>
            <person name="Machida M."/>
            <person name="Baker S.E."/>
            <person name="Andersen M.R."/>
        </authorList>
    </citation>
    <scope>NUCLEOTIDE SEQUENCE [LARGE SCALE GENOMIC DNA]</scope>
    <source>
        <strain evidence="2 3">IBT 29228</strain>
    </source>
</reference>
<protein>
    <submittedName>
        <fullName evidence="2">Uncharacterized protein</fullName>
    </submittedName>
</protein>
<evidence type="ECO:0000313" key="3">
    <source>
        <dbReference type="Proteomes" id="UP000326198"/>
    </source>
</evidence>
<proteinExistence type="predicted"/>
<dbReference type="OrthoDB" id="4510955at2759"/>
<keyword evidence="1" id="KW-0812">Transmembrane</keyword>
<dbReference type="EMBL" id="ML736160">
    <property type="protein sequence ID" value="KAE8382728.1"/>
    <property type="molecule type" value="Genomic_DNA"/>
</dbReference>